<evidence type="ECO:0000313" key="2">
    <source>
        <dbReference type="Proteomes" id="UP000239204"/>
    </source>
</evidence>
<dbReference type="Pfam" id="PF05100">
    <property type="entry name" value="Phage_tail_L"/>
    <property type="match status" value="1"/>
</dbReference>
<accession>A0A2S7AE05</accession>
<dbReference type="Proteomes" id="UP000239204">
    <property type="component" value="Unassembled WGS sequence"/>
</dbReference>
<name>A0A2S7AE05_9XANT</name>
<evidence type="ECO:0000313" key="1">
    <source>
        <dbReference type="EMBL" id="PPU07821.1"/>
    </source>
</evidence>
<dbReference type="InterPro" id="IPR006487">
    <property type="entry name" value="Phage_lambda_L"/>
</dbReference>
<dbReference type="NCBIfam" id="TIGR01600">
    <property type="entry name" value="phage_tail_L"/>
    <property type="match status" value="1"/>
</dbReference>
<comment type="caution">
    <text evidence="1">The sequence shown here is derived from an EMBL/GenBank/DDBJ whole genome shotgun (WGS) entry which is preliminary data.</text>
</comment>
<sequence>MSILADIQTLEPGARVTLFELDATALGADSLLFHPHLQSTPIVWQERLYTPWPVEASGFEVTSDQQPTPRLRVGNVNGTITALCLLFDDLVGARVVRRRTLTKYLDAVNFAGGNATADPNEHFADDIWLIERKVSEDNEVVEFELVSPADFAGAYLPGRQILAGLCGWILRGGYRGPYCGYNGPAVADADDQPTDDPARDVCGGRLGSCKLRYGANNPLPYGGFPAAGLLRT</sequence>
<dbReference type="GO" id="GO:0030430">
    <property type="term" value="C:host cell cytoplasm"/>
    <property type="evidence" value="ECO:0007669"/>
    <property type="project" value="InterPro"/>
</dbReference>
<dbReference type="RefSeq" id="WP_104537292.1">
    <property type="nucleotide sequence ID" value="NZ_MIGY01000002.1"/>
</dbReference>
<organism evidence="1 2">
    <name type="scientific">Xanthomonas arboricola</name>
    <dbReference type="NCBI Taxonomy" id="56448"/>
    <lineage>
        <taxon>Bacteria</taxon>
        <taxon>Pseudomonadati</taxon>
        <taxon>Pseudomonadota</taxon>
        <taxon>Gammaproteobacteria</taxon>
        <taxon>Lysobacterales</taxon>
        <taxon>Lysobacteraceae</taxon>
        <taxon>Xanthomonas</taxon>
    </lineage>
</organism>
<reference evidence="1 2" key="1">
    <citation type="submission" date="2016-08" db="EMBL/GenBank/DDBJ databases">
        <title>Evolution of the type three secretion system and type three effector repertoires in Xanthomonas.</title>
        <authorList>
            <person name="Merda D."/>
            <person name="Briand M."/>
            <person name="Bosis E."/>
            <person name="Rousseau C."/>
            <person name="Portier P."/>
            <person name="Jacques M.-A."/>
            <person name="Fischer-Le Saux M."/>
        </authorList>
    </citation>
    <scope>NUCLEOTIDE SEQUENCE [LARGE SCALE GENOMIC DNA]</scope>
    <source>
        <strain evidence="1 2">CFBP 7645</strain>
    </source>
</reference>
<dbReference type="GO" id="GO:0051536">
    <property type="term" value="F:iron-sulfur cluster binding"/>
    <property type="evidence" value="ECO:0007669"/>
    <property type="project" value="InterPro"/>
</dbReference>
<dbReference type="GO" id="GO:0046718">
    <property type="term" value="P:symbiont entry into host cell"/>
    <property type="evidence" value="ECO:0007669"/>
    <property type="project" value="InterPro"/>
</dbReference>
<protein>
    <submittedName>
        <fullName evidence="1">Phage minor tail protein L</fullName>
    </submittedName>
</protein>
<dbReference type="EMBL" id="MIGY01000002">
    <property type="protein sequence ID" value="PPU07821.1"/>
    <property type="molecule type" value="Genomic_DNA"/>
</dbReference>
<proteinExistence type="predicted"/>
<gene>
    <name evidence="1" type="ORF">XarjCFBP7645_09470</name>
</gene>
<dbReference type="AlphaFoldDB" id="A0A2S7AE05"/>